<sequence length="52" mass="5733">MQYMDSVIGDRAHSESTVGFWVIEAPDLGVALELAAEVSRHGVSKVEMRPFL</sequence>
<dbReference type="RefSeq" id="WP_285609636.1">
    <property type="nucleotide sequence ID" value="NZ_BSSD01000002.1"/>
</dbReference>
<gene>
    <name evidence="1" type="ORF">Aglo03_19340</name>
</gene>
<dbReference type="AlphaFoldDB" id="A0A9W6QIL0"/>
<dbReference type="Proteomes" id="UP001165042">
    <property type="component" value="Unassembled WGS sequence"/>
</dbReference>
<dbReference type="Gene3D" id="3.30.70.1060">
    <property type="entry name" value="Dimeric alpha+beta barrel"/>
    <property type="match status" value="1"/>
</dbReference>
<accession>A0A9W6QIL0</accession>
<dbReference type="EMBL" id="BSSD01000002">
    <property type="protein sequence ID" value="GLW91118.1"/>
    <property type="molecule type" value="Genomic_DNA"/>
</dbReference>
<protein>
    <recommendedName>
        <fullName evidence="3">YCII-related domain-containing protein</fullName>
    </recommendedName>
</protein>
<evidence type="ECO:0008006" key="3">
    <source>
        <dbReference type="Google" id="ProtNLM"/>
    </source>
</evidence>
<keyword evidence="2" id="KW-1185">Reference proteome</keyword>
<evidence type="ECO:0000313" key="1">
    <source>
        <dbReference type="EMBL" id="GLW91118.1"/>
    </source>
</evidence>
<comment type="caution">
    <text evidence="1">The sequence shown here is derived from an EMBL/GenBank/DDBJ whole genome shotgun (WGS) entry which is preliminary data.</text>
</comment>
<organism evidence="1 2">
    <name type="scientific">Actinokineospora globicatena</name>
    <dbReference type="NCBI Taxonomy" id="103729"/>
    <lineage>
        <taxon>Bacteria</taxon>
        <taxon>Bacillati</taxon>
        <taxon>Actinomycetota</taxon>
        <taxon>Actinomycetes</taxon>
        <taxon>Pseudonocardiales</taxon>
        <taxon>Pseudonocardiaceae</taxon>
        <taxon>Actinokineospora</taxon>
    </lineage>
</organism>
<proteinExistence type="predicted"/>
<name>A0A9W6QIL0_9PSEU</name>
<evidence type="ECO:0000313" key="2">
    <source>
        <dbReference type="Proteomes" id="UP001165042"/>
    </source>
</evidence>
<reference evidence="1" key="1">
    <citation type="submission" date="2023-02" db="EMBL/GenBank/DDBJ databases">
        <title>Actinokineospora globicatena NBRC 15670.</title>
        <authorList>
            <person name="Ichikawa N."/>
            <person name="Sato H."/>
            <person name="Tonouchi N."/>
        </authorList>
    </citation>
    <scope>NUCLEOTIDE SEQUENCE</scope>
    <source>
        <strain evidence="1">NBRC 15670</strain>
    </source>
</reference>